<accession>A0ABU5EYK8</accession>
<dbReference type="EMBL" id="JAXBLV010000178">
    <property type="protein sequence ID" value="MDY3560391.1"/>
    <property type="molecule type" value="Genomic_DNA"/>
</dbReference>
<gene>
    <name evidence="3" type="ORF">R5W23_001625</name>
</gene>
<evidence type="ECO:0000256" key="2">
    <source>
        <dbReference type="SAM" id="MobiDB-lite"/>
    </source>
</evidence>
<evidence type="ECO:0000313" key="4">
    <source>
        <dbReference type="Proteomes" id="UP001272242"/>
    </source>
</evidence>
<feature type="compositionally biased region" description="Low complexity" evidence="2">
    <location>
        <begin position="191"/>
        <end position="209"/>
    </location>
</feature>
<feature type="region of interest" description="Disordered" evidence="2">
    <location>
        <begin position="115"/>
        <end position="287"/>
    </location>
</feature>
<sequence>MTTERKMWWRKVALASVGGTVAVGGLFGIVRATSPEQTQVAPAVPVATDTTWNRAAAPSPVPPSVSRVEHAPVAPGSVVPAGAAISGPLPALPSVPVPAAPPVLPPVPSVPSAIEPIGSGPRAPDAGLLNADKIPLPPVPSIEPPSVPSPPKGPDPKPAAPLAPAELPALPVPSGPVETPKVPTNPPTPALPSAVSPFPAVAPPAGNAPLPLPTPSPDPAKAVVPVKPDSDLNRSNPQNTLNPSSPVDPPAPTAPPTGPGGRDVPATTVDRPKPPEPMFGTTEKFVFPAPGATEPGASTPRDATMLNLKHAAAAAILGGAILGAEPVRAAPAPLVPAAQVPSGDDKVSVEQLKTDLKAASDRIKKLEEQVEKLEALVLGKKDRDGKRLTNSLDRGAVADVVDLKDKIDRLEKELSTLKTQTALKPAVVTPAVTPKGIVRVVNEYPVEITMLINDRTHRVAPSTKVDVEVPAGDFSYQLLQSGAAVTRSVIKDKETVTLRIK</sequence>
<feature type="coiled-coil region" evidence="1">
    <location>
        <begin position="349"/>
        <end position="420"/>
    </location>
</feature>
<name>A0ABU5EYK8_9BACT</name>
<feature type="compositionally biased region" description="Polar residues" evidence="2">
    <location>
        <begin position="233"/>
        <end position="245"/>
    </location>
</feature>
<keyword evidence="4" id="KW-1185">Reference proteome</keyword>
<proteinExistence type="predicted"/>
<protein>
    <submittedName>
        <fullName evidence="3">Uncharacterized protein</fullName>
    </submittedName>
</protein>
<evidence type="ECO:0000256" key="1">
    <source>
        <dbReference type="SAM" id="Coils"/>
    </source>
</evidence>
<feature type="compositionally biased region" description="Pro residues" evidence="2">
    <location>
        <begin position="135"/>
        <end position="161"/>
    </location>
</feature>
<evidence type="ECO:0000313" key="3">
    <source>
        <dbReference type="EMBL" id="MDY3560391.1"/>
    </source>
</evidence>
<keyword evidence="1" id="KW-0175">Coiled coil</keyword>
<dbReference type="Proteomes" id="UP001272242">
    <property type="component" value="Unassembled WGS sequence"/>
</dbReference>
<dbReference type="RefSeq" id="WP_320686975.1">
    <property type="nucleotide sequence ID" value="NZ_JAXBLV010000178.1"/>
</dbReference>
<feature type="compositionally biased region" description="Pro residues" evidence="2">
    <location>
        <begin position="246"/>
        <end position="258"/>
    </location>
</feature>
<comment type="caution">
    <text evidence="3">The sequence shown here is derived from an EMBL/GenBank/DDBJ whole genome shotgun (WGS) entry which is preliminary data.</text>
</comment>
<reference evidence="4" key="1">
    <citation type="journal article" date="2023" name="Mar. Drugs">
        <title>Gemmata algarum, a Novel Planctomycete Isolated from an Algal Mat, Displays Antimicrobial Activity.</title>
        <authorList>
            <person name="Kumar G."/>
            <person name="Kallscheuer N."/>
            <person name="Kashif M."/>
            <person name="Ahamad S."/>
            <person name="Jagadeeshwari U."/>
            <person name="Pannikurungottu S."/>
            <person name="Haufschild T."/>
            <person name="Kabuu M."/>
            <person name="Sasikala C."/>
            <person name="Jogler C."/>
            <person name="Ramana C."/>
        </authorList>
    </citation>
    <scope>NUCLEOTIDE SEQUENCE [LARGE SCALE GENOMIC DNA]</scope>
    <source>
        <strain evidence="4">JC673</strain>
    </source>
</reference>
<organism evidence="3 4">
    <name type="scientific">Gemmata algarum</name>
    <dbReference type="NCBI Taxonomy" id="2975278"/>
    <lineage>
        <taxon>Bacteria</taxon>
        <taxon>Pseudomonadati</taxon>
        <taxon>Planctomycetota</taxon>
        <taxon>Planctomycetia</taxon>
        <taxon>Gemmatales</taxon>
        <taxon>Gemmataceae</taxon>
        <taxon>Gemmata</taxon>
    </lineage>
</organism>